<protein>
    <submittedName>
        <fullName evidence="8">Metal ABC transporter permease</fullName>
    </submittedName>
</protein>
<feature type="transmembrane region" description="Helical" evidence="7">
    <location>
        <begin position="135"/>
        <end position="153"/>
    </location>
</feature>
<dbReference type="GO" id="GO:0055085">
    <property type="term" value="P:transmembrane transport"/>
    <property type="evidence" value="ECO:0007669"/>
    <property type="project" value="InterPro"/>
</dbReference>
<dbReference type="AlphaFoldDB" id="A0A974Y4U5"/>
<dbReference type="Pfam" id="PF00950">
    <property type="entry name" value="ABC-3"/>
    <property type="match status" value="1"/>
</dbReference>
<evidence type="ECO:0000256" key="6">
    <source>
        <dbReference type="RuleBase" id="RU003943"/>
    </source>
</evidence>
<dbReference type="PANTHER" id="PTHR30477">
    <property type="entry name" value="ABC-TRANSPORTER METAL-BINDING PROTEIN"/>
    <property type="match status" value="1"/>
</dbReference>
<dbReference type="GO" id="GO:0010043">
    <property type="term" value="P:response to zinc ion"/>
    <property type="evidence" value="ECO:0007669"/>
    <property type="project" value="TreeGrafter"/>
</dbReference>
<dbReference type="EMBL" id="CP064781">
    <property type="protein sequence ID" value="QRJ64833.1"/>
    <property type="molecule type" value="Genomic_DNA"/>
</dbReference>
<organism evidence="8 9">
    <name type="scientific">Azospira restricta</name>
    <dbReference type="NCBI Taxonomy" id="404405"/>
    <lineage>
        <taxon>Bacteria</taxon>
        <taxon>Pseudomonadati</taxon>
        <taxon>Pseudomonadota</taxon>
        <taxon>Betaproteobacteria</taxon>
        <taxon>Rhodocyclales</taxon>
        <taxon>Rhodocyclaceae</taxon>
        <taxon>Azospira</taxon>
    </lineage>
</organism>
<name>A0A974Y4U5_9RHOO</name>
<feature type="transmembrane region" description="Helical" evidence="7">
    <location>
        <begin position="222"/>
        <end position="242"/>
    </location>
</feature>
<sequence>MSTMPPDAILDPLFLQPFVTGLAFAVLLPLLGAYLRLRDEWLAALAFAQTAAAGALLALLAGWPLQAGGVLAAAAAATLKSAFEGAARGVQGAAYAMLLVGSWGVGVLLVANLPLAERLGHALFDGQLYFTERSHLVAALVCAVVGGAALRRLSRPLLQAHFFPDFFRAAGGSARRVHLAFDLVVAAALALATMSIGVMSAFALIFLPPLVAWAWSASWRRALALAVAVGVAAYLAAFVGALWLDQPFGPVLALLLVGFGALSGLVRRLHGGR</sequence>
<dbReference type="Proteomes" id="UP000663444">
    <property type="component" value="Chromosome"/>
</dbReference>
<dbReference type="InterPro" id="IPR001626">
    <property type="entry name" value="ABC_TroCD"/>
</dbReference>
<proteinExistence type="inferred from homology"/>
<keyword evidence="6" id="KW-0813">Transport</keyword>
<keyword evidence="9" id="KW-1185">Reference proteome</keyword>
<feature type="transmembrane region" description="Helical" evidence="7">
    <location>
        <begin position="14"/>
        <end position="35"/>
    </location>
</feature>
<evidence type="ECO:0000256" key="1">
    <source>
        <dbReference type="ARBA" id="ARBA00004141"/>
    </source>
</evidence>
<feature type="transmembrane region" description="Helical" evidence="7">
    <location>
        <begin position="95"/>
        <end position="115"/>
    </location>
</feature>
<dbReference type="GO" id="GO:0043190">
    <property type="term" value="C:ATP-binding cassette (ABC) transporter complex"/>
    <property type="evidence" value="ECO:0007669"/>
    <property type="project" value="InterPro"/>
</dbReference>
<reference evidence="8" key="1">
    <citation type="submission" date="2020-11" db="EMBL/GenBank/DDBJ databases">
        <title>Azospira restricta DSM 18626 genome sequence.</title>
        <authorList>
            <person name="Moe W.M."/>
        </authorList>
    </citation>
    <scope>NUCLEOTIDE SEQUENCE</scope>
    <source>
        <strain evidence="8">DSM 18626</strain>
    </source>
</reference>
<feature type="transmembrane region" description="Helical" evidence="7">
    <location>
        <begin position="248"/>
        <end position="266"/>
    </location>
</feature>
<accession>A0A974Y4U5</accession>
<evidence type="ECO:0000256" key="4">
    <source>
        <dbReference type="ARBA" id="ARBA00022989"/>
    </source>
</evidence>
<dbReference type="SUPFAM" id="SSF81345">
    <property type="entry name" value="ABC transporter involved in vitamin B12 uptake, BtuC"/>
    <property type="match status" value="1"/>
</dbReference>
<keyword evidence="4 7" id="KW-1133">Transmembrane helix</keyword>
<comment type="subcellular location">
    <subcellularLocation>
        <location evidence="6">Cell membrane</location>
        <topology evidence="6">Multi-pass membrane protein</topology>
    </subcellularLocation>
    <subcellularLocation>
        <location evidence="1">Membrane</location>
        <topology evidence="1">Multi-pass membrane protein</topology>
    </subcellularLocation>
</comment>
<keyword evidence="3 6" id="KW-0812">Transmembrane</keyword>
<evidence type="ECO:0000256" key="5">
    <source>
        <dbReference type="ARBA" id="ARBA00023136"/>
    </source>
</evidence>
<evidence type="ECO:0000256" key="7">
    <source>
        <dbReference type="SAM" id="Phobius"/>
    </source>
</evidence>
<dbReference type="InterPro" id="IPR037294">
    <property type="entry name" value="ABC_BtuC-like"/>
</dbReference>
<evidence type="ECO:0000313" key="8">
    <source>
        <dbReference type="EMBL" id="QRJ64833.1"/>
    </source>
</evidence>
<feature type="transmembrane region" description="Helical" evidence="7">
    <location>
        <begin position="67"/>
        <end position="83"/>
    </location>
</feature>
<comment type="similarity">
    <text evidence="2 6">Belongs to the ABC-3 integral membrane protein family.</text>
</comment>
<feature type="transmembrane region" description="Helical" evidence="7">
    <location>
        <begin position="198"/>
        <end position="215"/>
    </location>
</feature>
<keyword evidence="5 7" id="KW-0472">Membrane</keyword>
<gene>
    <name evidence="8" type="ORF">IWH25_05665</name>
</gene>
<evidence type="ECO:0000256" key="2">
    <source>
        <dbReference type="ARBA" id="ARBA00008034"/>
    </source>
</evidence>
<dbReference type="PANTHER" id="PTHR30477:SF19">
    <property type="entry name" value="METAL ABC TRANSPORTER PERMEASE"/>
    <property type="match status" value="1"/>
</dbReference>
<dbReference type="KEGG" id="ares:IWH25_05665"/>
<evidence type="ECO:0000256" key="3">
    <source>
        <dbReference type="ARBA" id="ARBA00022692"/>
    </source>
</evidence>
<evidence type="ECO:0000313" key="9">
    <source>
        <dbReference type="Proteomes" id="UP000663444"/>
    </source>
</evidence>